<keyword evidence="3" id="KW-1185">Reference proteome</keyword>
<name>A0ABS6G6J4_9FIRM</name>
<organism evidence="2 3">
    <name type="scientific">Alkaliphilus flagellatus</name>
    <dbReference type="NCBI Taxonomy" id="2841507"/>
    <lineage>
        <taxon>Bacteria</taxon>
        <taxon>Bacillati</taxon>
        <taxon>Bacillota</taxon>
        <taxon>Clostridia</taxon>
        <taxon>Peptostreptococcales</taxon>
        <taxon>Natronincolaceae</taxon>
        <taxon>Alkaliphilus</taxon>
    </lineage>
</organism>
<feature type="signal peptide" evidence="1">
    <location>
        <begin position="1"/>
        <end position="26"/>
    </location>
</feature>
<gene>
    <name evidence="2" type="ORF">KQI88_15275</name>
</gene>
<reference evidence="2 3" key="1">
    <citation type="submission" date="2021-06" db="EMBL/GenBank/DDBJ databases">
        <authorList>
            <person name="Sun Q."/>
            <person name="Li D."/>
        </authorList>
    </citation>
    <scope>NUCLEOTIDE SEQUENCE [LARGE SCALE GENOMIC DNA]</scope>
    <source>
        <strain evidence="2 3">MSJ-5</strain>
    </source>
</reference>
<dbReference type="PROSITE" id="PS51257">
    <property type="entry name" value="PROKAR_LIPOPROTEIN"/>
    <property type="match status" value="1"/>
</dbReference>
<comment type="caution">
    <text evidence="2">The sequence shown here is derived from an EMBL/GenBank/DDBJ whole genome shotgun (WGS) entry which is preliminary data.</text>
</comment>
<evidence type="ECO:0000313" key="3">
    <source>
        <dbReference type="Proteomes" id="UP000779508"/>
    </source>
</evidence>
<evidence type="ECO:0000256" key="1">
    <source>
        <dbReference type="SAM" id="SignalP"/>
    </source>
</evidence>
<feature type="chain" id="PRO_5045798507" evidence="1">
    <location>
        <begin position="27"/>
        <end position="96"/>
    </location>
</feature>
<dbReference type="EMBL" id="JAHLQK010000006">
    <property type="protein sequence ID" value="MBU5677779.1"/>
    <property type="molecule type" value="Genomic_DNA"/>
</dbReference>
<evidence type="ECO:0000313" key="2">
    <source>
        <dbReference type="EMBL" id="MBU5677779.1"/>
    </source>
</evidence>
<dbReference type="Proteomes" id="UP000779508">
    <property type="component" value="Unassembled WGS sequence"/>
</dbReference>
<sequence length="96" mass="10508">MRKKAKFMAMCLTVVLLLFGCGSDTTKITKEMYDKIETGMTLEEVEDILGLGEENAKTEAAGVVITSMQWVNKDGGNIQIMFQDGKVDTKAQAGLK</sequence>
<protein>
    <submittedName>
        <fullName evidence="2">Outer membrane protein assembly factor BamE</fullName>
    </submittedName>
</protein>
<accession>A0ABS6G6J4</accession>
<dbReference type="RefSeq" id="WP_216418779.1">
    <property type="nucleotide sequence ID" value="NZ_JAHLQK010000006.1"/>
</dbReference>
<keyword evidence="1" id="KW-0732">Signal</keyword>
<proteinExistence type="predicted"/>